<dbReference type="KEGG" id="fax:FUAX_29590"/>
<name>A0AAU9CRB6_9BACT</name>
<sequence length="59" mass="7002">MLNYFYWKKINVTLKATEWITYTHKPNTYLSIFFSNKGRPVAFQLSKSRGINRESTSHS</sequence>
<dbReference type="Proteomes" id="UP001348817">
    <property type="component" value="Chromosome"/>
</dbReference>
<reference evidence="1 2" key="1">
    <citation type="submission" date="2021-12" db="EMBL/GenBank/DDBJ databases">
        <title>Genome sequencing of bacteria with rrn-lacking chromosome and rrn-plasmid.</title>
        <authorList>
            <person name="Anda M."/>
            <person name="Iwasaki W."/>
        </authorList>
    </citation>
    <scope>NUCLEOTIDE SEQUENCE [LARGE SCALE GENOMIC DNA]</scope>
    <source>
        <strain evidence="1 2">DSM 100852</strain>
    </source>
</reference>
<dbReference type="AlphaFoldDB" id="A0AAU9CRB6"/>
<evidence type="ECO:0000313" key="2">
    <source>
        <dbReference type="Proteomes" id="UP001348817"/>
    </source>
</evidence>
<keyword evidence="2" id="KW-1185">Reference proteome</keyword>
<dbReference type="EMBL" id="AP025314">
    <property type="protein sequence ID" value="BDD10527.1"/>
    <property type="molecule type" value="Genomic_DNA"/>
</dbReference>
<organism evidence="1 2">
    <name type="scientific">Fulvitalea axinellae</name>
    <dbReference type="NCBI Taxonomy" id="1182444"/>
    <lineage>
        <taxon>Bacteria</taxon>
        <taxon>Pseudomonadati</taxon>
        <taxon>Bacteroidota</taxon>
        <taxon>Cytophagia</taxon>
        <taxon>Cytophagales</taxon>
        <taxon>Persicobacteraceae</taxon>
        <taxon>Fulvitalea</taxon>
    </lineage>
</organism>
<accession>A0AAU9CRB6</accession>
<evidence type="ECO:0000313" key="1">
    <source>
        <dbReference type="EMBL" id="BDD10527.1"/>
    </source>
</evidence>
<proteinExistence type="predicted"/>
<protein>
    <submittedName>
        <fullName evidence="1">Uncharacterized protein</fullName>
    </submittedName>
</protein>
<gene>
    <name evidence="1" type="ORF">FUAX_29590</name>
</gene>